<name>A0AC35FLZ6_9BILA</name>
<dbReference type="WBParaSite" id="PS1159_v2.g18805.t1">
    <property type="protein sequence ID" value="PS1159_v2.g18805.t1"/>
    <property type="gene ID" value="PS1159_v2.g18805"/>
</dbReference>
<organism evidence="1 2">
    <name type="scientific">Panagrolaimus sp. PS1159</name>
    <dbReference type="NCBI Taxonomy" id="55785"/>
    <lineage>
        <taxon>Eukaryota</taxon>
        <taxon>Metazoa</taxon>
        <taxon>Ecdysozoa</taxon>
        <taxon>Nematoda</taxon>
        <taxon>Chromadorea</taxon>
        <taxon>Rhabditida</taxon>
        <taxon>Tylenchina</taxon>
        <taxon>Panagrolaimomorpha</taxon>
        <taxon>Panagrolaimoidea</taxon>
        <taxon>Panagrolaimidae</taxon>
        <taxon>Panagrolaimus</taxon>
    </lineage>
</organism>
<dbReference type="Proteomes" id="UP000887580">
    <property type="component" value="Unplaced"/>
</dbReference>
<evidence type="ECO:0000313" key="2">
    <source>
        <dbReference type="WBParaSite" id="PS1159_v2.g18805.t1"/>
    </source>
</evidence>
<reference evidence="2" key="1">
    <citation type="submission" date="2022-11" db="UniProtKB">
        <authorList>
            <consortium name="WormBaseParasite"/>
        </authorList>
    </citation>
    <scope>IDENTIFICATION</scope>
</reference>
<sequence>MTTNYPTDLLTFVKPFNTEHYSLIQVSKTLAADIRQSKTFVIRARREDNICFCTDTETFRVKEVETTDTLFITNKIEPGIIEEPKEYKIQAYFQSFLELTKEEGTPYLALKELFKKYINDGFDGGDVGMGEKITMDDLLEQIQFSEYEIHQGIKMLPIVEKDGFLTYLSRSTRTKLLEKLIDLIDDPDIREITFNQITFKNLRPHFDDIYSDCVINWIVRTYAHSDHSINQQNVCRDRAISFLEKNHEISQMAFERQMIRLLPIGLEMDLTALSGIAIFKESIVHGTLIDYVNVEDLPNNPTERLNLLFKIKDSWTLEEFEPYVLDFCLNKAAVAPFLLKHCQQIREGSVRRFVKKDNDF</sequence>
<accession>A0AC35FLZ6</accession>
<proteinExistence type="predicted"/>
<protein>
    <submittedName>
        <fullName evidence="2">Sister chromatid cohesion protein DCC1</fullName>
    </submittedName>
</protein>
<evidence type="ECO:0000313" key="1">
    <source>
        <dbReference type="Proteomes" id="UP000887580"/>
    </source>
</evidence>